<dbReference type="InterPro" id="IPR018584">
    <property type="entry name" value="GT87"/>
</dbReference>
<dbReference type="EMBL" id="CP053452">
    <property type="protein sequence ID" value="QJW96136.1"/>
    <property type="molecule type" value="Genomic_DNA"/>
</dbReference>
<evidence type="ECO:0000256" key="8">
    <source>
        <dbReference type="SAM" id="Phobius"/>
    </source>
</evidence>
<dbReference type="AlphaFoldDB" id="A0A6M5YRY9"/>
<dbReference type="Proteomes" id="UP000503447">
    <property type="component" value="Chromosome"/>
</dbReference>
<feature type="transmembrane region" description="Helical" evidence="8">
    <location>
        <begin position="185"/>
        <end position="209"/>
    </location>
</feature>
<evidence type="ECO:0000256" key="2">
    <source>
        <dbReference type="ARBA" id="ARBA00022475"/>
    </source>
</evidence>
<evidence type="ECO:0000256" key="6">
    <source>
        <dbReference type="ARBA" id="ARBA00023136"/>
    </source>
</evidence>
<sequence>MGPADHSSWNAVRVASWAITACGVAYLMGPQFISQFRPPENRFLDFSQEWLSAKNYWSGVPVYADQTEALLRHTGVSPDKLEEILPRNAHPPAAVVVTLPSAALGYGAAHLVWNLLTLPLFLLSVGLIVRDLKIPVQLWSLLPAIVLLLLCGPLYYHLLLGQFNFPVLFLMTVAWVADRRERPGWAGAALGAAACLKLYPLFVFVYFLFAGRRLALITGAMAFLIGNGIALMILGVHEFETYIRDVLPSLSHYQSSSRNVSLNGLWVRLFDPHPGEGIVPLMPSPVLGQALTLTSRFLIVAIVARASWLARSVESRDRAFAAAIVGMILVAPFSWTHYFTLLPLPLGLVWTRIPSGWQRWLFGAILVIIWIPENLFVSLMEPLLAVGSSDRTDEPFPPLFSLICFPIPTYALLVLFVLVLRTPSHIAQVGGPADNNSAPERDPA</sequence>
<feature type="transmembrane region" description="Helical" evidence="8">
    <location>
        <begin position="399"/>
        <end position="420"/>
    </location>
</feature>
<evidence type="ECO:0000256" key="7">
    <source>
        <dbReference type="ARBA" id="ARBA00024033"/>
    </source>
</evidence>
<keyword evidence="5 8" id="KW-1133">Transmembrane helix</keyword>
<proteinExistence type="inferred from homology"/>
<evidence type="ECO:0000313" key="9">
    <source>
        <dbReference type="EMBL" id="QJW96136.1"/>
    </source>
</evidence>
<gene>
    <name evidence="9" type="ORF">FTUN_3692</name>
</gene>
<evidence type="ECO:0008006" key="11">
    <source>
        <dbReference type="Google" id="ProtNLM"/>
    </source>
</evidence>
<evidence type="ECO:0000256" key="3">
    <source>
        <dbReference type="ARBA" id="ARBA00022679"/>
    </source>
</evidence>
<dbReference type="GO" id="GO:0016758">
    <property type="term" value="F:hexosyltransferase activity"/>
    <property type="evidence" value="ECO:0007669"/>
    <property type="project" value="InterPro"/>
</dbReference>
<comment type="similarity">
    <text evidence="7">Belongs to the glycosyltransferase 87 family.</text>
</comment>
<feature type="transmembrane region" description="Helical" evidence="8">
    <location>
        <begin position="360"/>
        <end position="379"/>
    </location>
</feature>
<keyword evidence="10" id="KW-1185">Reference proteome</keyword>
<protein>
    <recommendedName>
        <fullName evidence="11">DUF2029 domain-containing protein</fullName>
    </recommendedName>
</protein>
<evidence type="ECO:0000256" key="1">
    <source>
        <dbReference type="ARBA" id="ARBA00004651"/>
    </source>
</evidence>
<keyword evidence="2" id="KW-1003">Cell membrane</keyword>
<accession>A0A6M5YRY9</accession>
<organism evidence="9 10">
    <name type="scientific">Frigoriglobus tundricola</name>
    <dbReference type="NCBI Taxonomy" id="2774151"/>
    <lineage>
        <taxon>Bacteria</taxon>
        <taxon>Pseudomonadati</taxon>
        <taxon>Planctomycetota</taxon>
        <taxon>Planctomycetia</taxon>
        <taxon>Gemmatales</taxon>
        <taxon>Gemmataceae</taxon>
        <taxon>Frigoriglobus</taxon>
    </lineage>
</organism>
<evidence type="ECO:0000256" key="5">
    <source>
        <dbReference type="ARBA" id="ARBA00022989"/>
    </source>
</evidence>
<feature type="transmembrane region" description="Helical" evidence="8">
    <location>
        <begin position="136"/>
        <end position="156"/>
    </location>
</feature>
<keyword evidence="4 8" id="KW-0812">Transmembrane</keyword>
<keyword evidence="6 8" id="KW-0472">Membrane</keyword>
<feature type="transmembrane region" description="Helical" evidence="8">
    <location>
        <begin position="12"/>
        <end position="33"/>
    </location>
</feature>
<dbReference type="Pfam" id="PF09594">
    <property type="entry name" value="GT87"/>
    <property type="match status" value="1"/>
</dbReference>
<comment type="subcellular location">
    <subcellularLocation>
        <location evidence="1">Cell membrane</location>
        <topology evidence="1">Multi-pass membrane protein</topology>
    </subcellularLocation>
</comment>
<feature type="transmembrane region" description="Helical" evidence="8">
    <location>
        <begin position="111"/>
        <end position="129"/>
    </location>
</feature>
<feature type="transmembrane region" description="Helical" evidence="8">
    <location>
        <begin position="290"/>
        <end position="308"/>
    </location>
</feature>
<evidence type="ECO:0000313" key="10">
    <source>
        <dbReference type="Proteomes" id="UP000503447"/>
    </source>
</evidence>
<dbReference type="KEGG" id="ftj:FTUN_3692"/>
<dbReference type="GO" id="GO:0005886">
    <property type="term" value="C:plasma membrane"/>
    <property type="evidence" value="ECO:0007669"/>
    <property type="project" value="UniProtKB-SubCell"/>
</dbReference>
<feature type="transmembrane region" description="Helical" evidence="8">
    <location>
        <begin position="320"/>
        <end position="348"/>
    </location>
</feature>
<keyword evidence="3" id="KW-0808">Transferase</keyword>
<evidence type="ECO:0000256" key="4">
    <source>
        <dbReference type="ARBA" id="ARBA00022692"/>
    </source>
</evidence>
<feature type="transmembrane region" description="Helical" evidence="8">
    <location>
        <begin position="215"/>
        <end position="234"/>
    </location>
</feature>
<reference evidence="10" key="1">
    <citation type="submission" date="2020-05" db="EMBL/GenBank/DDBJ databases">
        <title>Frigoriglobus tundricola gen. nov., sp. nov., a psychrotolerant cellulolytic planctomycete of the family Gemmataceae with two divergent copies of 16S rRNA gene.</title>
        <authorList>
            <person name="Kulichevskaya I.S."/>
            <person name="Ivanova A.A."/>
            <person name="Naumoff D.G."/>
            <person name="Beletsky A.V."/>
            <person name="Rijpstra W.I.C."/>
            <person name="Sinninghe Damste J.S."/>
            <person name="Mardanov A.V."/>
            <person name="Ravin N.V."/>
            <person name="Dedysh S.N."/>
        </authorList>
    </citation>
    <scope>NUCLEOTIDE SEQUENCE [LARGE SCALE GENOMIC DNA]</scope>
    <source>
        <strain evidence="10">PL17</strain>
    </source>
</reference>
<name>A0A6M5YRY9_9BACT</name>